<keyword evidence="6" id="KW-0653">Protein transport</keyword>
<name>A0A399RES3_9PROT</name>
<evidence type="ECO:0000256" key="1">
    <source>
        <dbReference type="ARBA" id="ARBA00004533"/>
    </source>
</evidence>
<reference evidence="10 11" key="1">
    <citation type="submission" date="2018-08" db="EMBL/GenBank/DDBJ databases">
        <title>Henriciella mobilis sp. nov., isolated from seawater.</title>
        <authorList>
            <person name="Cheng H."/>
            <person name="Wu Y.-H."/>
            <person name="Xu X.-W."/>
            <person name="Guo L.-L."/>
        </authorList>
    </citation>
    <scope>NUCLEOTIDE SEQUENCE [LARGE SCALE GENOMIC DNA]</scope>
    <source>
        <strain evidence="10 11">JN25</strain>
    </source>
</reference>
<keyword evidence="5" id="KW-0812">Transmembrane</keyword>
<feature type="domain" description="Type II secretion system protein GspC N-terminal" evidence="9">
    <location>
        <begin position="23"/>
        <end position="160"/>
    </location>
</feature>
<dbReference type="AlphaFoldDB" id="A0A399RES3"/>
<evidence type="ECO:0000256" key="7">
    <source>
        <dbReference type="ARBA" id="ARBA00022989"/>
    </source>
</evidence>
<keyword evidence="4" id="KW-0997">Cell inner membrane</keyword>
<dbReference type="Gene3D" id="2.30.30.830">
    <property type="match status" value="1"/>
</dbReference>
<sequence length="287" mass="30217">MRIKMRVMDPRLVETARTGAMLVLLVLLAWLVARIAWLLIAPTDAVSTLTPRALPTPVSQVSGQAVRADLSLLMKDNPFSASESAAPAIEDAPETDLNLKLVALFMSSGEDGISSATITTPDNKTTRYEPGDEVLPGVVLERVLADRAIISRDGRDETIMRSGRDAGLSVIEDRDDLRTEGGIVEAASPPVFAPGVSARTLLAGLEITPEVENGEVRAFVVGPQGNSRLMGAAGLAPGDRLVSVNGNGVARIDVASLADELASGGVARVGLVRAGTSRSIDIRFEEE</sequence>
<dbReference type="EMBL" id="QWFX01000013">
    <property type="protein sequence ID" value="RIJ28292.1"/>
    <property type="molecule type" value="Genomic_DNA"/>
</dbReference>
<keyword evidence="3" id="KW-1003">Cell membrane</keyword>
<dbReference type="GO" id="GO:0015031">
    <property type="term" value="P:protein transport"/>
    <property type="evidence" value="ECO:0007669"/>
    <property type="project" value="UniProtKB-KW"/>
</dbReference>
<keyword evidence="7" id="KW-1133">Transmembrane helix</keyword>
<keyword evidence="8" id="KW-0472">Membrane</keyword>
<evidence type="ECO:0000256" key="6">
    <source>
        <dbReference type="ARBA" id="ARBA00022927"/>
    </source>
</evidence>
<dbReference type="Proteomes" id="UP000266385">
    <property type="component" value="Unassembled WGS sequence"/>
</dbReference>
<proteinExistence type="predicted"/>
<dbReference type="InterPro" id="IPR024961">
    <property type="entry name" value="T2SS_GspC_N"/>
</dbReference>
<evidence type="ECO:0000256" key="5">
    <source>
        <dbReference type="ARBA" id="ARBA00022692"/>
    </source>
</evidence>
<dbReference type="Gene3D" id="2.30.42.10">
    <property type="match status" value="1"/>
</dbReference>
<organism evidence="10 11">
    <name type="scientific">Henriciella mobilis</name>
    <dbReference type="NCBI Taxonomy" id="2305467"/>
    <lineage>
        <taxon>Bacteria</taxon>
        <taxon>Pseudomonadati</taxon>
        <taxon>Pseudomonadota</taxon>
        <taxon>Alphaproteobacteria</taxon>
        <taxon>Hyphomonadales</taxon>
        <taxon>Hyphomonadaceae</taxon>
        <taxon>Henriciella</taxon>
    </lineage>
</organism>
<evidence type="ECO:0000313" key="10">
    <source>
        <dbReference type="EMBL" id="RIJ28292.1"/>
    </source>
</evidence>
<protein>
    <recommendedName>
        <fullName evidence="9">Type II secretion system protein GspC N-terminal domain-containing protein</fullName>
    </recommendedName>
</protein>
<evidence type="ECO:0000256" key="2">
    <source>
        <dbReference type="ARBA" id="ARBA00022448"/>
    </source>
</evidence>
<dbReference type="InterPro" id="IPR036034">
    <property type="entry name" value="PDZ_sf"/>
</dbReference>
<evidence type="ECO:0000256" key="4">
    <source>
        <dbReference type="ARBA" id="ARBA00022519"/>
    </source>
</evidence>
<evidence type="ECO:0000256" key="3">
    <source>
        <dbReference type="ARBA" id="ARBA00022475"/>
    </source>
</evidence>
<evidence type="ECO:0000259" key="9">
    <source>
        <dbReference type="Pfam" id="PF11356"/>
    </source>
</evidence>
<comment type="subcellular location">
    <subcellularLocation>
        <location evidence="1">Cell inner membrane</location>
    </subcellularLocation>
</comment>
<accession>A0A399RES3</accession>
<keyword evidence="2" id="KW-0813">Transport</keyword>
<keyword evidence="11" id="KW-1185">Reference proteome</keyword>
<dbReference type="GO" id="GO:0005886">
    <property type="term" value="C:plasma membrane"/>
    <property type="evidence" value="ECO:0007669"/>
    <property type="project" value="UniProtKB-SubCell"/>
</dbReference>
<comment type="caution">
    <text evidence="10">The sequence shown here is derived from an EMBL/GenBank/DDBJ whole genome shotgun (WGS) entry which is preliminary data.</text>
</comment>
<dbReference type="SUPFAM" id="SSF50156">
    <property type="entry name" value="PDZ domain-like"/>
    <property type="match status" value="1"/>
</dbReference>
<gene>
    <name evidence="10" type="ORF">D1223_12910</name>
</gene>
<dbReference type="Pfam" id="PF11356">
    <property type="entry name" value="T2SSC"/>
    <property type="match status" value="1"/>
</dbReference>
<evidence type="ECO:0000256" key="8">
    <source>
        <dbReference type="ARBA" id="ARBA00023136"/>
    </source>
</evidence>
<evidence type="ECO:0000313" key="11">
    <source>
        <dbReference type="Proteomes" id="UP000266385"/>
    </source>
</evidence>